<dbReference type="KEGG" id="dmp:FAK_22760"/>
<evidence type="ECO:0000256" key="7">
    <source>
        <dbReference type="ARBA" id="ARBA00023136"/>
    </source>
</evidence>
<dbReference type="Proteomes" id="UP001366166">
    <property type="component" value="Chromosome"/>
</dbReference>
<feature type="compositionally biased region" description="Basic and acidic residues" evidence="8">
    <location>
        <begin position="607"/>
        <end position="617"/>
    </location>
</feature>
<name>A0AAU9EEJ2_9BACT</name>
<reference evidence="12" key="1">
    <citation type="journal article" date="2023" name="Arch. Microbiol.">
        <title>Desulfoferula mesophilus gen. nov. sp. nov., a mesophilic sulfate-reducing bacterium isolated from a brackish lake sediment.</title>
        <authorList>
            <person name="Watanabe T."/>
            <person name="Yabe T."/>
            <person name="Tsuji J.M."/>
            <person name="Fukui M."/>
        </authorList>
    </citation>
    <scope>NUCLEOTIDE SEQUENCE [LARGE SCALE GENOMIC DNA]</scope>
    <source>
        <strain evidence="12">12FAK</strain>
    </source>
</reference>
<feature type="transmembrane region" description="Helical" evidence="9">
    <location>
        <begin position="322"/>
        <end position="343"/>
    </location>
</feature>
<keyword evidence="2" id="KW-1003">Cell membrane</keyword>
<feature type="transmembrane region" description="Helical" evidence="9">
    <location>
        <begin position="257"/>
        <end position="276"/>
    </location>
</feature>
<sequence length="617" mass="64901">MKGKSNLRGALALLLVLAAAGALYLAWLGEVPLTDLGEARYAASVSAMRAGGDWLVPTYEGAPQLQKPILTYWAVAAGQALAGADELGARLPSVVSALLLILAVGLLVWRASGRASLGALAAAALAFSPLMVLTGRACLGDALLSLWTTLALLAWFLALESEADRGGWWLAGWAALGLGFLTSGPLALALVLPSAAFYALAQGRLGYALARVRWLWGLLIFLAINLPWYVLVWWKLGDRFLEALAASLPGLDLGPGLAFYLPVLFLGAFPFAAAALPELGRALLQNPSEQRELDRLSRLHLLAAICLLVILLVLGLNPAKQLSAILPAMPFVAVLAACQLRRLAMGEGGGRLARWVFWAGLWISGGLWVLALAATPAALPLLWETILSSGLDSGPYALPLRPPMMVLWPLVAAFVAGAGMYLAAWAARRGRGGMLPWALGGGAALLCAALFLGLMPQAAQVLQAPAKRLALEVGRRAGEDARVLTYGLGKPSLVYYTGRSLLQLPAAQGPDLSQELAAAGPVYVFSRVGLRERLTATPNFVVLDQGEGYLLGGNPTALAQWRGEAPPPVSREPVPPGVAPQAAPPQEPKEELSPSPAPQENSAPTQERPKAEVETTL</sequence>
<dbReference type="PANTHER" id="PTHR33908:SF3">
    <property type="entry name" value="UNDECAPRENYL PHOSPHATE-ALPHA-4-AMINO-4-DEOXY-L-ARABINOSE ARABINOSYL TRANSFERASE"/>
    <property type="match status" value="1"/>
</dbReference>
<feature type="transmembrane region" description="Helical" evidence="9">
    <location>
        <begin position="355"/>
        <end position="383"/>
    </location>
</feature>
<evidence type="ECO:0000256" key="2">
    <source>
        <dbReference type="ARBA" id="ARBA00022475"/>
    </source>
</evidence>
<evidence type="ECO:0000256" key="8">
    <source>
        <dbReference type="SAM" id="MobiDB-lite"/>
    </source>
</evidence>
<dbReference type="GO" id="GO:0009103">
    <property type="term" value="P:lipopolysaccharide biosynthetic process"/>
    <property type="evidence" value="ECO:0007669"/>
    <property type="project" value="UniProtKB-ARBA"/>
</dbReference>
<evidence type="ECO:0000256" key="1">
    <source>
        <dbReference type="ARBA" id="ARBA00004651"/>
    </source>
</evidence>
<feature type="transmembrane region" description="Helical" evidence="9">
    <location>
        <begin position="403"/>
        <end position="423"/>
    </location>
</feature>
<dbReference type="GO" id="GO:0010041">
    <property type="term" value="P:response to iron(III) ion"/>
    <property type="evidence" value="ECO:0007669"/>
    <property type="project" value="TreeGrafter"/>
</dbReference>
<organism evidence="11 12">
    <name type="scientific">Desulfoferula mesophila</name>
    <dbReference type="NCBI Taxonomy" id="3058419"/>
    <lineage>
        <taxon>Bacteria</taxon>
        <taxon>Pseudomonadati</taxon>
        <taxon>Thermodesulfobacteriota</taxon>
        <taxon>Desulfarculia</taxon>
        <taxon>Desulfarculales</taxon>
        <taxon>Desulfarculaceae</taxon>
        <taxon>Desulfoferula</taxon>
    </lineage>
</organism>
<feature type="transmembrane region" description="Helical" evidence="9">
    <location>
        <begin position="170"/>
        <end position="200"/>
    </location>
</feature>
<dbReference type="PANTHER" id="PTHR33908">
    <property type="entry name" value="MANNOSYLTRANSFERASE YKCB-RELATED"/>
    <property type="match status" value="1"/>
</dbReference>
<dbReference type="InterPro" id="IPR050297">
    <property type="entry name" value="LipidA_mod_glycosyltrf_83"/>
</dbReference>
<dbReference type="Pfam" id="PF13231">
    <property type="entry name" value="PMT_2"/>
    <property type="match status" value="1"/>
</dbReference>
<dbReference type="InterPro" id="IPR038731">
    <property type="entry name" value="RgtA/B/C-like"/>
</dbReference>
<proteinExistence type="predicted"/>
<gene>
    <name evidence="11" type="ORF">FAK_22760</name>
</gene>
<dbReference type="AlphaFoldDB" id="A0AAU9EEJ2"/>
<keyword evidence="5 9" id="KW-0812">Transmembrane</keyword>
<evidence type="ECO:0000256" key="6">
    <source>
        <dbReference type="ARBA" id="ARBA00022989"/>
    </source>
</evidence>
<keyword evidence="7 9" id="KW-0472">Membrane</keyword>
<accession>A0AAU9EEJ2</accession>
<feature type="transmembrane region" description="Helical" evidence="9">
    <location>
        <begin position="140"/>
        <end position="158"/>
    </location>
</feature>
<evidence type="ECO:0000259" key="10">
    <source>
        <dbReference type="Pfam" id="PF13231"/>
    </source>
</evidence>
<dbReference type="RefSeq" id="WP_338599309.1">
    <property type="nucleotide sequence ID" value="NZ_AP028679.1"/>
</dbReference>
<feature type="domain" description="Glycosyltransferase RgtA/B/C/D-like" evidence="10">
    <location>
        <begin position="67"/>
        <end position="229"/>
    </location>
</feature>
<evidence type="ECO:0000313" key="11">
    <source>
        <dbReference type="EMBL" id="BEQ15210.1"/>
    </source>
</evidence>
<keyword evidence="3" id="KW-0328">Glycosyltransferase</keyword>
<feature type="transmembrane region" description="Helical" evidence="9">
    <location>
        <begin position="296"/>
        <end position="316"/>
    </location>
</feature>
<evidence type="ECO:0000256" key="3">
    <source>
        <dbReference type="ARBA" id="ARBA00022676"/>
    </source>
</evidence>
<evidence type="ECO:0000313" key="12">
    <source>
        <dbReference type="Proteomes" id="UP001366166"/>
    </source>
</evidence>
<keyword evidence="12" id="KW-1185">Reference proteome</keyword>
<dbReference type="EMBL" id="AP028679">
    <property type="protein sequence ID" value="BEQ15210.1"/>
    <property type="molecule type" value="Genomic_DNA"/>
</dbReference>
<feature type="transmembrane region" description="Helical" evidence="9">
    <location>
        <begin position="435"/>
        <end position="455"/>
    </location>
</feature>
<comment type="subcellular location">
    <subcellularLocation>
        <location evidence="1">Cell membrane</location>
        <topology evidence="1">Multi-pass membrane protein</topology>
    </subcellularLocation>
</comment>
<feature type="region of interest" description="Disordered" evidence="8">
    <location>
        <begin position="562"/>
        <end position="617"/>
    </location>
</feature>
<feature type="compositionally biased region" description="Pro residues" evidence="8">
    <location>
        <begin position="565"/>
        <end position="586"/>
    </location>
</feature>
<dbReference type="GO" id="GO:0016763">
    <property type="term" value="F:pentosyltransferase activity"/>
    <property type="evidence" value="ECO:0007669"/>
    <property type="project" value="TreeGrafter"/>
</dbReference>
<evidence type="ECO:0000256" key="5">
    <source>
        <dbReference type="ARBA" id="ARBA00022692"/>
    </source>
</evidence>
<feature type="transmembrane region" description="Helical" evidence="9">
    <location>
        <begin position="212"/>
        <end position="234"/>
    </location>
</feature>
<protein>
    <recommendedName>
        <fullName evidence="10">Glycosyltransferase RgtA/B/C/D-like domain-containing protein</fullName>
    </recommendedName>
</protein>
<keyword evidence="4" id="KW-0808">Transferase</keyword>
<dbReference type="GO" id="GO:0005886">
    <property type="term" value="C:plasma membrane"/>
    <property type="evidence" value="ECO:0007669"/>
    <property type="project" value="UniProtKB-SubCell"/>
</dbReference>
<evidence type="ECO:0000256" key="9">
    <source>
        <dbReference type="SAM" id="Phobius"/>
    </source>
</evidence>
<feature type="transmembrane region" description="Helical" evidence="9">
    <location>
        <begin position="91"/>
        <end position="109"/>
    </location>
</feature>
<keyword evidence="6 9" id="KW-1133">Transmembrane helix</keyword>
<evidence type="ECO:0000256" key="4">
    <source>
        <dbReference type="ARBA" id="ARBA00022679"/>
    </source>
</evidence>